<keyword evidence="4" id="KW-1185">Reference proteome</keyword>
<evidence type="ECO:0000313" key="3">
    <source>
        <dbReference type="EMBL" id="KWS04629.1"/>
    </source>
</evidence>
<accession>A0A108U8S2</accession>
<feature type="region of interest" description="Disordered" evidence="1">
    <location>
        <begin position="428"/>
        <end position="447"/>
    </location>
</feature>
<dbReference type="RefSeq" id="WP_036111319.1">
    <property type="nucleotide sequence ID" value="NZ_JAJA02000001.1"/>
</dbReference>
<feature type="compositionally biased region" description="Polar residues" evidence="1">
    <location>
        <begin position="431"/>
        <end position="442"/>
    </location>
</feature>
<comment type="caution">
    <text evidence="3">The sequence shown here is derived from an EMBL/GenBank/DDBJ whole genome shotgun (WGS) entry which is preliminary data.</text>
</comment>
<gene>
    <name evidence="3" type="ORF">AZ78_2179</name>
</gene>
<feature type="domain" description="X-Tfes XVIPCD" evidence="2">
    <location>
        <begin position="351"/>
        <end position="452"/>
    </location>
</feature>
<dbReference type="EMBL" id="JAJA02000001">
    <property type="protein sequence ID" value="KWS04629.1"/>
    <property type="molecule type" value="Genomic_DNA"/>
</dbReference>
<evidence type="ECO:0000256" key="1">
    <source>
        <dbReference type="SAM" id="MobiDB-lite"/>
    </source>
</evidence>
<dbReference type="OrthoDB" id="6001668at2"/>
<sequence length="472" mass="49498">MSPKPISADLQKLIDDFGKQPGVSANAVKNLSDTIKGSPVLTDQLNGAVAAGHLKSFKALTDPNMGGSYNGGTQAMSLPVAGLDANFNKGEITFVLGHEVQHGYNRGARDAVRSTFYAEAEALAKNPAAVHDYTPLLNKVIEGDRVNESTANIAGWNALVSAAKEAKPAATLGDVYNLQPGRASDFIARTGTAPNYAYAARDGLTLSADLTIAVNPANTAGMAKHFYDLPPAQTRLGHGGNSDYPNYHGSIYVPMISQWEQAHGRTAEGGKPQVHIDMKALHLDREIMETNGLNLGAAATVQPYYDTSTTPPTQARFHHTIDTHLPVRDPIAPGVEATAPAQAERAAPASAGHRDQALIGDIRDKVQAEFARHGSPLSEPDAERVAAALAVQGKTAGIGSGDHVVLSVDPATKEVGKTVFLVKGELDSPSHTRVSASPQQAPATEESLRQLDAIGPAGPAQAAPQAAKTMQH</sequence>
<proteinExistence type="predicted"/>
<dbReference type="Pfam" id="PF20410">
    <property type="entry name" value="X-Tfes_XVIPCD"/>
    <property type="match status" value="1"/>
</dbReference>
<name>A0A108U8S2_9GAMM</name>
<protein>
    <recommendedName>
        <fullName evidence="2">X-Tfes XVIPCD domain-containing protein</fullName>
    </recommendedName>
</protein>
<evidence type="ECO:0000313" key="4">
    <source>
        <dbReference type="Proteomes" id="UP000023435"/>
    </source>
</evidence>
<dbReference type="Proteomes" id="UP000023435">
    <property type="component" value="Unassembled WGS sequence"/>
</dbReference>
<evidence type="ECO:0000259" key="2">
    <source>
        <dbReference type="Pfam" id="PF20410"/>
    </source>
</evidence>
<reference evidence="3 4" key="1">
    <citation type="journal article" date="2014" name="Genome Announc.">
        <title>Draft Genome Sequence of Lysobacter capsici AZ78, a Bacterium Antagonistic to Plant-Pathogenic Oomycetes.</title>
        <authorList>
            <person name="Puopolo G."/>
            <person name="Sonego P."/>
            <person name="Engelen K."/>
            <person name="Pertot I."/>
        </authorList>
    </citation>
    <scope>NUCLEOTIDE SEQUENCE [LARGE SCALE GENOMIC DNA]</scope>
    <source>
        <strain evidence="3 4">AZ78</strain>
    </source>
</reference>
<dbReference type="InterPro" id="IPR046519">
    <property type="entry name" value="X-Tfes_XVIPCD"/>
</dbReference>
<dbReference type="AlphaFoldDB" id="A0A108U8S2"/>
<organism evidence="3 4">
    <name type="scientific">Lysobacter capsici AZ78</name>
    <dbReference type="NCBI Taxonomy" id="1444315"/>
    <lineage>
        <taxon>Bacteria</taxon>
        <taxon>Pseudomonadati</taxon>
        <taxon>Pseudomonadota</taxon>
        <taxon>Gammaproteobacteria</taxon>
        <taxon>Lysobacterales</taxon>
        <taxon>Lysobacteraceae</taxon>
        <taxon>Lysobacter</taxon>
    </lineage>
</organism>